<proteinExistence type="predicted"/>
<dbReference type="RefSeq" id="WP_364463600.1">
    <property type="nucleotide sequence ID" value="NZ_JBFARM010000021.1"/>
</dbReference>
<feature type="compositionally biased region" description="Low complexity" evidence="1">
    <location>
        <begin position="115"/>
        <end position="128"/>
    </location>
</feature>
<reference evidence="3 4" key="1">
    <citation type="submission" date="2024-06" db="EMBL/GenBank/DDBJ databases">
        <title>The Natural Products Discovery Center: Release of the First 8490 Sequenced Strains for Exploring Actinobacteria Biosynthetic Diversity.</title>
        <authorList>
            <person name="Kalkreuter E."/>
            <person name="Kautsar S.A."/>
            <person name="Yang D."/>
            <person name="Bader C.D."/>
            <person name="Teijaro C.N."/>
            <person name="Fluegel L."/>
            <person name="Davis C.M."/>
            <person name="Simpson J.R."/>
            <person name="Lauterbach L."/>
            <person name="Steele A.D."/>
            <person name="Gui C."/>
            <person name="Meng S."/>
            <person name="Li G."/>
            <person name="Viehrig K."/>
            <person name="Ye F."/>
            <person name="Su P."/>
            <person name="Kiefer A.F."/>
            <person name="Nichols A."/>
            <person name="Cepeda A.J."/>
            <person name="Yan W."/>
            <person name="Fan B."/>
            <person name="Jiang Y."/>
            <person name="Adhikari A."/>
            <person name="Zheng C.-J."/>
            <person name="Schuster L."/>
            <person name="Cowan T.M."/>
            <person name="Smanski M.J."/>
            <person name="Chevrette M.G."/>
            <person name="De Carvalho L.P.S."/>
            <person name="Shen B."/>
        </authorList>
    </citation>
    <scope>NUCLEOTIDE SEQUENCE [LARGE SCALE GENOMIC DNA]</scope>
    <source>
        <strain evidence="3 4">NPDC049574</strain>
    </source>
</reference>
<feature type="compositionally biased region" description="Low complexity" evidence="1">
    <location>
        <begin position="196"/>
        <end position="208"/>
    </location>
</feature>
<dbReference type="EMBL" id="JBFARM010000021">
    <property type="protein sequence ID" value="MEV4292852.1"/>
    <property type="molecule type" value="Genomic_DNA"/>
</dbReference>
<evidence type="ECO:0000313" key="4">
    <source>
        <dbReference type="Proteomes" id="UP001552427"/>
    </source>
</evidence>
<keyword evidence="4" id="KW-1185">Reference proteome</keyword>
<keyword evidence="2" id="KW-0812">Transmembrane</keyword>
<evidence type="ECO:0000256" key="2">
    <source>
        <dbReference type="SAM" id="Phobius"/>
    </source>
</evidence>
<keyword evidence="2" id="KW-0472">Membrane</keyword>
<accession>A0ABV3HJX8</accession>
<evidence type="ECO:0000256" key="1">
    <source>
        <dbReference type="SAM" id="MobiDB-lite"/>
    </source>
</evidence>
<feature type="transmembrane region" description="Helical" evidence="2">
    <location>
        <begin position="40"/>
        <end position="59"/>
    </location>
</feature>
<comment type="caution">
    <text evidence="3">The sequence shown here is derived from an EMBL/GenBank/DDBJ whole genome shotgun (WGS) entry which is preliminary data.</text>
</comment>
<sequence length="208" mass="21996">MTETGSLMVISLIGALLNGALLLLGLVLMAMRRREQGRGAVLGIAGCAVLLVGAGFALAQSFLQRELVDLLGLVTGLSVWVAISSVIQLVGLGLLIGGVVARRTPASPAPPQGPQGPQGWQQQGWNQPAPQPYPQQPQGQQPYPQQPQGQAYPQQPQGQAYPQQPQGQPYPQQPQGQPYPQQPQGQPYPQQPPQPGGQQPPFGQGPYG</sequence>
<name>A0ABV3HJX8_9ACTN</name>
<protein>
    <submittedName>
        <fullName evidence="3">Uncharacterized protein</fullName>
    </submittedName>
</protein>
<gene>
    <name evidence="3" type="ORF">AB0K40_45725</name>
</gene>
<evidence type="ECO:0000313" key="3">
    <source>
        <dbReference type="EMBL" id="MEV4292852.1"/>
    </source>
</evidence>
<dbReference type="Proteomes" id="UP001552427">
    <property type="component" value="Unassembled WGS sequence"/>
</dbReference>
<feature type="compositionally biased region" description="Low complexity" evidence="1">
    <location>
        <begin position="136"/>
        <end position="188"/>
    </location>
</feature>
<feature type="transmembrane region" description="Helical" evidence="2">
    <location>
        <begin position="79"/>
        <end position="101"/>
    </location>
</feature>
<feature type="transmembrane region" description="Helical" evidence="2">
    <location>
        <begin position="6"/>
        <end position="28"/>
    </location>
</feature>
<organism evidence="3 4">
    <name type="scientific">Nonomuraea bangladeshensis</name>
    <dbReference type="NCBI Taxonomy" id="404385"/>
    <lineage>
        <taxon>Bacteria</taxon>
        <taxon>Bacillati</taxon>
        <taxon>Actinomycetota</taxon>
        <taxon>Actinomycetes</taxon>
        <taxon>Streptosporangiales</taxon>
        <taxon>Streptosporangiaceae</taxon>
        <taxon>Nonomuraea</taxon>
    </lineage>
</organism>
<feature type="region of interest" description="Disordered" evidence="1">
    <location>
        <begin position="105"/>
        <end position="208"/>
    </location>
</feature>
<keyword evidence="2" id="KW-1133">Transmembrane helix</keyword>